<keyword evidence="2" id="KW-1185">Reference proteome</keyword>
<organism evidence="1 2">
    <name type="scientific">Mycena rosella</name>
    <name type="common">Pink bonnet</name>
    <name type="synonym">Agaricus rosellus</name>
    <dbReference type="NCBI Taxonomy" id="1033263"/>
    <lineage>
        <taxon>Eukaryota</taxon>
        <taxon>Fungi</taxon>
        <taxon>Dikarya</taxon>
        <taxon>Basidiomycota</taxon>
        <taxon>Agaricomycotina</taxon>
        <taxon>Agaricomycetes</taxon>
        <taxon>Agaricomycetidae</taxon>
        <taxon>Agaricales</taxon>
        <taxon>Marasmiineae</taxon>
        <taxon>Mycenaceae</taxon>
        <taxon>Mycena</taxon>
    </lineage>
</organism>
<name>A0AAD7CQ10_MYCRO</name>
<accession>A0AAD7CQ10</accession>
<dbReference type="EMBL" id="JARKIE010000288">
    <property type="protein sequence ID" value="KAJ7657560.1"/>
    <property type="molecule type" value="Genomic_DNA"/>
</dbReference>
<gene>
    <name evidence="1" type="ORF">B0H17DRAFT_1213476</name>
</gene>
<sequence>MRAGLGALVEQSEHKRDRWFTAVDCVCVASSAARCTNPCRTLFAHGSPRLQSRNIIVLGLDTIYEKLEYSIADGETAGEGGNCVEC</sequence>
<dbReference type="Proteomes" id="UP001221757">
    <property type="component" value="Unassembled WGS sequence"/>
</dbReference>
<reference evidence="1" key="1">
    <citation type="submission" date="2023-03" db="EMBL/GenBank/DDBJ databases">
        <title>Massive genome expansion in bonnet fungi (Mycena s.s.) driven by repeated elements and novel gene families across ecological guilds.</title>
        <authorList>
            <consortium name="Lawrence Berkeley National Laboratory"/>
            <person name="Harder C.B."/>
            <person name="Miyauchi S."/>
            <person name="Viragh M."/>
            <person name="Kuo A."/>
            <person name="Thoen E."/>
            <person name="Andreopoulos B."/>
            <person name="Lu D."/>
            <person name="Skrede I."/>
            <person name="Drula E."/>
            <person name="Henrissat B."/>
            <person name="Morin E."/>
            <person name="Kohler A."/>
            <person name="Barry K."/>
            <person name="LaButti K."/>
            <person name="Morin E."/>
            <person name="Salamov A."/>
            <person name="Lipzen A."/>
            <person name="Mereny Z."/>
            <person name="Hegedus B."/>
            <person name="Baldrian P."/>
            <person name="Stursova M."/>
            <person name="Weitz H."/>
            <person name="Taylor A."/>
            <person name="Grigoriev I.V."/>
            <person name="Nagy L.G."/>
            <person name="Martin F."/>
            <person name="Kauserud H."/>
        </authorList>
    </citation>
    <scope>NUCLEOTIDE SEQUENCE</scope>
    <source>
        <strain evidence="1">CBHHK067</strain>
    </source>
</reference>
<evidence type="ECO:0000313" key="2">
    <source>
        <dbReference type="Proteomes" id="UP001221757"/>
    </source>
</evidence>
<evidence type="ECO:0000313" key="1">
    <source>
        <dbReference type="EMBL" id="KAJ7657560.1"/>
    </source>
</evidence>
<proteinExistence type="predicted"/>
<protein>
    <submittedName>
        <fullName evidence="1">Uncharacterized protein</fullName>
    </submittedName>
</protein>
<dbReference type="AlphaFoldDB" id="A0AAD7CQ10"/>
<comment type="caution">
    <text evidence="1">The sequence shown here is derived from an EMBL/GenBank/DDBJ whole genome shotgun (WGS) entry which is preliminary data.</text>
</comment>